<name>A0ABP7P098_9GAMM</name>
<dbReference type="Gene3D" id="1.10.10.10">
    <property type="entry name" value="Winged helix-like DNA-binding domain superfamily/Winged helix DNA-binding domain"/>
    <property type="match status" value="1"/>
</dbReference>
<evidence type="ECO:0000259" key="6">
    <source>
        <dbReference type="PROSITE" id="PS51078"/>
    </source>
</evidence>
<dbReference type="EMBL" id="BAABBO010000007">
    <property type="protein sequence ID" value="GAA3956317.1"/>
    <property type="molecule type" value="Genomic_DNA"/>
</dbReference>
<dbReference type="InterPro" id="IPR036388">
    <property type="entry name" value="WH-like_DNA-bd_sf"/>
</dbReference>
<gene>
    <name evidence="7" type="ORF">GCM10022278_13570</name>
</gene>
<accession>A0ABP7P098</accession>
<evidence type="ECO:0000313" key="7">
    <source>
        <dbReference type="EMBL" id="GAA3956317.1"/>
    </source>
</evidence>
<dbReference type="RefSeq" id="WP_344804611.1">
    <property type="nucleotide sequence ID" value="NZ_BAABBO010000007.1"/>
</dbReference>
<dbReference type="PANTHER" id="PTHR30136">
    <property type="entry name" value="HELIX-TURN-HELIX TRANSCRIPTIONAL REGULATOR, ICLR FAMILY"/>
    <property type="match status" value="1"/>
</dbReference>
<keyword evidence="8" id="KW-1185">Reference proteome</keyword>
<evidence type="ECO:0000256" key="2">
    <source>
        <dbReference type="ARBA" id="ARBA00023125"/>
    </source>
</evidence>
<dbReference type="PROSITE" id="PS51077">
    <property type="entry name" value="HTH_ICLR"/>
    <property type="match status" value="1"/>
</dbReference>
<feature type="domain" description="HTH iclR-type" evidence="5">
    <location>
        <begin position="66"/>
        <end position="128"/>
    </location>
</feature>
<keyword evidence="2" id="KW-0238">DNA-binding</keyword>
<dbReference type="InterPro" id="IPR029016">
    <property type="entry name" value="GAF-like_dom_sf"/>
</dbReference>
<evidence type="ECO:0000256" key="1">
    <source>
        <dbReference type="ARBA" id="ARBA00023015"/>
    </source>
</evidence>
<evidence type="ECO:0000256" key="3">
    <source>
        <dbReference type="ARBA" id="ARBA00023163"/>
    </source>
</evidence>
<comment type="caution">
    <text evidence="7">The sequence shown here is derived from an EMBL/GenBank/DDBJ whole genome shotgun (WGS) entry which is preliminary data.</text>
</comment>
<dbReference type="InterPro" id="IPR014757">
    <property type="entry name" value="Tscrpt_reg_IclR_C"/>
</dbReference>
<dbReference type="InterPro" id="IPR036390">
    <property type="entry name" value="WH_DNA-bd_sf"/>
</dbReference>
<dbReference type="SMART" id="SM00346">
    <property type="entry name" value="HTH_ICLR"/>
    <property type="match status" value="1"/>
</dbReference>
<sequence>MSTAKKNRPAAAKTSASAKGSAAAKGNAAAPRAKSASTTPKAALTKAKAVQDIEAVEAPGKDRKFVEALSRGLDVLRAFTQGSVILGNQDIARITGLPKPTVSRMTYTLTKLGYLSYSTQLEKYQLSSGVLALGYAYVSNLKVRQLAKPYMDEFARRTNTTVGLTCRDRLNMIYVENRLPPGASMMRMEIGLKLPIATSAAGRAYCSAIGEEDRAHLFASLAKKYGEEWPKHEKDIQRSLEEYRENGFCLSLGEWDRNINAAGAPVFLGDGTVMALSCSAPTYLVPPEAMRSSIAHQLAILASDIESLGV</sequence>
<dbReference type="Proteomes" id="UP001501337">
    <property type="component" value="Unassembled WGS sequence"/>
</dbReference>
<evidence type="ECO:0000259" key="5">
    <source>
        <dbReference type="PROSITE" id="PS51077"/>
    </source>
</evidence>
<dbReference type="Pfam" id="PF01614">
    <property type="entry name" value="IclR_C"/>
    <property type="match status" value="1"/>
</dbReference>
<dbReference type="SUPFAM" id="SSF55781">
    <property type="entry name" value="GAF domain-like"/>
    <property type="match status" value="1"/>
</dbReference>
<organism evidence="7 8">
    <name type="scientific">Allohahella marinimesophila</name>
    <dbReference type="NCBI Taxonomy" id="1054972"/>
    <lineage>
        <taxon>Bacteria</taxon>
        <taxon>Pseudomonadati</taxon>
        <taxon>Pseudomonadota</taxon>
        <taxon>Gammaproteobacteria</taxon>
        <taxon>Oceanospirillales</taxon>
        <taxon>Hahellaceae</taxon>
        <taxon>Allohahella</taxon>
    </lineage>
</organism>
<dbReference type="Pfam" id="PF09339">
    <property type="entry name" value="HTH_IclR"/>
    <property type="match status" value="1"/>
</dbReference>
<feature type="domain" description="IclR-ED" evidence="6">
    <location>
        <begin position="129"/>
        <end position="310"/>
    </location>
</feature>
<proteinExistence type="predicted"/>
<dbReference type="PANTHER" id="PTHR30136:SF33">
    <property type="entry name" value="TRANSCRIPTIONAL REGULATORY PROTEIN"/>
    <property type="match status" value="1"/>
</dbReference>
<feature type="region of interest" description="Disordered" evidence="4">
    <location>
        <begin position="1"/>
        <end position="41"/>
    </location>
</feature>
<dbReference type="SUPFAM" id="SSF46785">
    <property type="entry name" value="Winged helix' DNA-binding domain"/>
    <property type="match status" value="1"/>
</dbReference>
<keyword evidence="1" id="KW-0805">Transcription regulation</keyword>
<dbReference type="PROSITE" id="PS51078">
    <property type="entry name" value="ICLR_ED"/>
    <property type="match status" value="1"/>
</dbReference>
<protein>
    <submittedName>
        <fullName evidence="7">IclR family transcriptional regulator</fullName>
    </submittedName>
</protein>
<evidence type="ECO:0000313" key="8">
    <source>
        <dbReference type="Proteomes" id="UP001501337"/>
    </source>
</evidence>
<dbReference type="InterPro" id="IPR050707">
    <property type="entry name" value="HTH_MetabolicPath_Reg"/>
</dbReference>
<dbReference type="InterPro" id="IPR005471">
    <property type="entry name" value="Tscrpt_reg_IclR_N"/>
</dbReference>
<keyword evidence="3" id="KW-0804">Transcription</keyword>
<feature type="compositionally biased region" description="Low complexity" evidence="4">
    <location>
        <begin position="9"/>
        <end position="41"/>
    </location>
</feature>
<dbReference type="Gene3D" id="3.30.450.40">
    <property type="match status" value="1"/>
</dbReference>
<reference evidence="8" key="1">
    <citation type="journal article" date="2019" name="Int. J. Syst. Evol. Microbiol.">
        <title>The Global Catalogue of Microorganisms (GCM) 10K type strain sequencing project: providing services to taxonomists for standard genome sequencing and annotation.</title>
        <authorList>
            <consortium name="The Broad Institute Genomics Platform"/>
            <consortium name="The Broad Institute Genome Sequencing Center for Infectious Disease"/>
            <person name="Wu L."/>
            <person name="Ma J."/>
        </authorList>
    </citation>
    <scope>NUCLEOTIDE SEQUENCE [LARGE SCALE GENOMIC DNA]</scope>
    <source>
        <strain evidence="8">JCM 17555</strain>
    </source>
</reference>
<evidence type="ECO:0000256" key="4">
    <source>
        <dbReference type="SAM" id="MobiDB-lite"/>
    </source>
</evidence>